<dbReference type="AlphaFoldDB" id="A0A1I2JUS7"/>
<accession>A0A1I2JUS7</accession>
<protein>
    <recommendedName>
        <fullName evidence="3">Twin-arginine translocation pathway signal protein</fullName>
    </recommendedName>
</protein>
<gene>
    <name evidence="1" type="ORF">SAMN04488120_1109</name>
</gene>
<organism evidence="1 2">
    <name type="scientific">Fontimonas thermophila</name>
    <dbReference type="NCBI Taxonomy" id="1076937"/>
    <lineage>
        <taxon>Bacteria</taxon>
        <taxon>Pseudomonadati</taxon>
        <taxon>Pseudomonadota</taxon>
        <taxon>Gammaproteobacteria</taxon>
        <taxon>Nevskiales</taxon>
        <taxon>Nevskiaceae</taxon>
        <taxon>Fontimonas</taxon>
    </lineage>
</organism>
<dbReference type="RefSeq" id="WP_091534551.1">
    <property type="nucleotide sequence ID" value="NZ_FOOC01000010.1"/>
</dbReference>
<reference evidence="1 2" key="1">
    <citation type="submission" date="2016-10" db="EMBL/GenBank/DDBJ databases">
        <authorList>
            <person name="de Groot N.N."/>
        </authorList>
    </citation>
    <scope>NUCLEOTIDE SEQUENCE [LARGE SCALE GENOMIC DNA]</scope>
    <source>
        <strain evidence="1 2">DSM 23609</strain>
    </source>
</reference>
<dbReference type="EMBL" id="FOOC01000010">
    <property type="protein sequence ID" value="SFF57813.1"/>
    <property type="molecule type" value="Genomic_DNA"/>
</dbReference>
<sequence>MTPPAAIAGFDRRAFLKLGVAGTWTLVACSTAATLAGCSTAAPPASGYRWLSTEDLALFSALLPAVNGPAWPDETSIRDEALRRIDAALAALAPQAQEQTRQLLDLLHWPVFRHLACGLSAPWSRAPAEDIARFLQRWRDSRLELFNAGYRGLAKLAQLGWWSQRASWDACRYPGPPAWAVAALNG</sequence>
<evidence type="ECO:0000313" key="1">
    <source>
        <dbReference type="EMBL" id="SFF57813.1"/>
    </source>
</evidence>
<dbReference type="OrthoDB" id="6398409at2"/>
<proteinExistence type="predicted"/>
<keyword evidence="2" id="KW-1185">Reference proteome</keyword>
<evidence type="ECO:0008006" key="3">
    <source>
        <dbReference type="Google" id="ProtNLM"/>
    </source>
</evidence>
<dbReference type="Proteomes" id="UP000199771">
    <property type="component" value="Unassembled WGS sequence"/>
</dbReference>
<name>A0A1I2JUS7_9GAMM</name>
<dbReference type="STRING" id="1076937.SAMN04488120_1109"/>
<evidence type="ECO:0000313" key="2">
    <source>
        <dbReference type="Proteomes" id="UP000199771"/>
    </source>
</evidence>